<dbReference type="SUPFAM" id="SSF51735">
    <property type="entry name" value="NAD(P)-binding Rossmann-fold domains"/>
    <property type="match status" value="1"/>
</dbReference>
<comment type="similarity">
    <text evidence="1">Belongs to the short-chain dehydrogenases/reductases (SDR) family.</text>
</comment>
<gene>
    <name evidence="4" type="ORF">BDQ12DRAFT_680157</name>
</gene>
<dbReference type="OrthoDB" id="191139at2759"/>
<reference evidence="4 5" key="1">
    <citation type="journal article" date="2019" name="Nat. Ecol. Evol.">
        <title>Megaphylogeny resolves global patterns of mushroom evolution.</title>
        <authorList>
            <person name="Varga T."/>
            <person name="Krizsan K."/>
            <person name="Foldi C."/>
            <person name="Dima B."/>
            <person name="Sanchez-Garcia M."/>
            <person name="Sanchez-Ramirez S."/>
            <person name="Szollosi G.J."/>
            <person name="Szarkandi J.G."/>
            <person name="Papp V."/>
            <person name="Albert L."/>
            <person name="Andreopoulos W."/>
            <person name="Angelini C."/>
            <person name="Antonin V."/>
            <person name="Barry K.W."/>
            <person name="Bougher N.L."/>
            <person name="Buchanan P."/>
            <person name="Buyck B."/>
            <person name="Bense V."/>
            <person name="Catcheside P."/>
            <person name="Chovatia M."/>
            <person name="Cooper J."/>
            <person name="Damon W."/>
            <person name="Desjardin D."/>
            <person name="Finy P."/>
            <person name="Geml J."/>
            <person name="Haridas S."/>
            <person name="Hughes K."/>
            <person name="Justo A."/>
            <person name="Karasinski D."/>
            <person name="Kautmanova I."/>
            <person name="Kiss B."/>
            <person name="Kocsube S."/>
            <person name="Kotiranta H."/>
            <person name="LaButti K.M."/>
            <person name="Lechner B.E."/>
            <person name="Liimatainen K."/>
            <person name="Lipzen A."/>
            <person name="Lukacs Z."/>
            <person name="Mihaltcheva S."/>
            <person name="Morgado L.N."/>
            <person name="Niskanen T."/>
            <person name="Noordeloos M.E."/>
            <person name="Ohm R.A."/>
            <person name="Ortiz-Santana B."/>
            <person name="Ovrebo C."/>
            <person name="Racz N."/>
            <person name="Riley R."/>
            <person name="Savchenko A."/>
            <person name="Shiryaev A."/>
            <person name="Soop K."/>
            <person name="Spirin V."/>
            <person name="Szebenyi C."/>
            <person name="Tomsovsky M."/>
            <person name="Tulloss R.E."/>
            <person name="Uehling J."/>
            <person name="Grigoriev I.V."/>
            <person name="Vagvolgyi C."/>
            <person name="Papp T."/>
            <person name="Martin F.M."/>
            <person name="Miettinen O."/>
            <person name="Hibbett D.S."/>
            <person name="Nagy L.G."/>
        </authorList>
    </citation>
    <scope>NUCLEOTIDE SEQUENCE [LARGE SCALE GENOMIC DNA]</scope>
    <source>
        <strain evidence="4 5">CBS 166.37</strain>
    </source>
</reference>
<evidence type="ECO:0000313" key="4">
    <source>
        <dbReference type="EMBL" id="TFK40855.1"/>
    </source>
</evidence>
<evidence type="ECO:0000256" key="1">
    <source>
        <dbReference type="ARBA" id="ARBA00006484"/>
    </source>
</evidence>
<keyword evidence="5" id="KW-1185">Reference proteome</keyword>
<dbReference type="GO" id="GO:0016491">
    <property type="term" value="F:oxidoreductase activity"/>
    <property type="evidence" value="ECO:0007669"/>
    <property type="project" value="UniProtKB-KW"/>
</dbReference>
<evidence type="ECO:0000313" key="5">
    <source>
        <dbReference type="Proteomes" id="UP000308652"/>
    </source>
</evidence>
<dbReference type="PANTHER" id="PTHR24320:SF236">
    <property type="entry name" value="SHORT-CHAIN DEHYDROGENASE-RELATED"/>
    <property type="match status" value="1"/>
</dbReference>
<dbReference type="PRINTS" id="PR00081">
    <property type="entry name" value="GDHRDH"/>
</dbReference>
<evidence type="ECO:0000256" key="3">
    <source>
        <dbReference type="ARBA" id="ARBA00023002"/>
    </source>
</evidence>
<accession>A0A5C3M847</accession>
<dbReference type="Pfam" id="PF00106">
    <property type="entry name" value="adh_short"/>
    <property type="match status" value="1"/>
</dbReference>
<dbReference type="Gene3D" id="3.40.50.720">
    <property type="entry name" value="NAD(P)-binding Rossmann-like Domain"/>
    <property type="match status" value="1"/>
</dbReference>
<proteinExistence type="inferred from homology"/>
<sequence length="323" mass="36243">MRYIFPIIFPMGSLWSIFRQLFPPAPRYSIDDIPDLTGKIIIVTGSNTGVGKETAKALLLHNAKVYIACRSQIKAEEAILDLEQHTGKKALFLNLDLGDLKSIKTAAEEFLSRETELHVLFNNAGVFIPPVELITTQGYDLQFGTNTLGHFYFTKLLIPVLLSTAKSNPRGAVRVVNTASIGHYLWGDLDFNTFKDTPARRKMTPLALYAQSKFGNVVFSNEMARRYGDQGIISMSVNPGNLRSDIQRHVSKTKASLVDFIFYYPVAYGALTQLWGGTSLEGAEFNGEYLFPWARMGAARVETKDPQIGKALWQWFEEQVQYV</sequence>
<evidence type="ECO:0000256" key="2">
    <source>
        <dbReference type="ARBA" id="ARBA00022857"/>
    </source>
</evidence>
<dbReference type="EMBL" id="ML213596">
    <property type="protein sequence ID" value="TFK40855.1"/>
    <property type="molecule type" value="Genomic_DNA"/>
</dbReference>
<keyword evidence="3" id="KW-0560">Oxidoreductase</keyword>
<dbReference type="InterPro" id="IPR036291">
    <property type="entry name" value="NAD(P)-bd_dom_sf"/>
</dbReference>
<organism evidence="4 5">
    <name type="scientific">Crucibulum laeve</name>
    <dbReference type="NCBI Taxonomy" id="68775"/>
    <lineage>
        <taxon>Eukaryota</taxon>
        <taxon>Fungi</taxon>
        <taxon>Dikarya</taxon>
        <taxon>Basidiomycota</taxon>
        <taxon>Agaricomycotina</taxon>
        <taxon>Agaricomycetes</taxon>
        <taxon>Agaricomycetidae</taxon>
        <taxon>Agaricales</taxon>
        <taxon>Agaricineae</taxon>
        <taxon>Nidulariaceae</taxon>
        <taxon>Crucibulum</taxon>
    </lineage>
</organism>
<protein>
    <submittedName>
        <fullName evidence="4">NAD(P)-binding protein</fullName>
    </submittedName>
</protein>
<dbReference type="Proteomes" id="UP000308652">
    <property type="component" value="Unassembled WGS sequence"/>
</dbReference>
<name>A0A5C3M847_9AGAR</name>
<dbReference type="InterPro" id="IPR002347">
    <property type="entry name" value="SDR_fam"/>
</dbReference>
<dbReference type="PANTHER" id="PTHR24320">
    <property type="entry name" value="RETINOL DEHYDROGENASE"/>
    <property type="match status" value="1"/>
</dbReference>
<dbReference type="STRING" id="68775.A0A5C3M847"/>
<dbReference type="AlphaFoldDB" id="A0A5C3M847"/>
<keyword evidence="2" id="KW-0521">NADP</keyword>